<protein>
    <submittedName>
        <fullName evidence="1">Uncharacterized protein</fullName>
    </submittedName>
</protein>
<sequence>MQRARMKSMKLEDYQLICLKFSQESFAVEFHYHKSGAYARITASLLDIVDRGEIEEQLRLLQELVLERIFEKLESTRDGIVDVIYFVSWQCLEPI</sequence>
<organism evidence="1 2">
    <name type="scientific">Nyssa sinensis</name>
    <dbReference type="NCBI Taxonomy" id="561372"/>
    <lineage>
        <taxon>Eukaryota</taxon>
        <taxon>Viridiplantae</taxon>
        <taxon>Streptophyta</taxon>
        <taxon>Embryophyta</taxon>
        <taxon>Tracheophyta</taxon>
        <taxon>Spermatophyta</taxon>
        <taxon>Magnoliopsida</taxon>
        <taxon>eudicotyledons</taxon>
        <taxon>Gunneridae</taxon>
        <taxon>Pentapetalae</taxon>
        <taxon>asterids</taxon>
        <taxon>Cornales</taxon>
        <taxon>Nyssaceae</taxon>
        <taxon>Nyssa</taxon>
    </lineage>
</organism>
<dbReference type="AlphaFoldDB" id="A0A5J5C9L2"/>
<gene>
    <name evidence="1" type="ORF">F0562_002451</name>
</gene>
<dbReference type="EMBL" id="CM018031">
    <property type="protein sequence ID" value="KAA8550767.1"/>
    <property type="molecule type" value="Genomic_DNA"/>
</dbReference>
<reference evidence="1 2" key="1">
    <citation type="submission" date="2019-09" db="EMBL/GenBank/DDBJ databases">
        <title>A chromosome-level genome assembly of the Chinese tupelo Nyssa sinensis.</title>
        <authorList>
            <person name="Yang X."/>
            <person name="Kang M."/>
            <person name="Yang Y."/>
            <person name="Xiong H."/>
            <person name="Wang M."/>
            <person name="Zhang Z."/>
            <person name="Wang Z."/>
            <person name="Wu H."/>
            <person name="Ma T."/>
            <person name="Liu J."/>
            <person name="Xi Z."/>
        </authorList>
    </citation>
    <scope>NUCLEOTIDE SEQUENCE [LARGE SCALE GENOMIC DNA]</scope>
    <source>
        <strain evidence="1">J267</strain>
        <tissue evidence="1">Leaf</tissue>
    </source>
</reference>
<keyword evidence="2" id="KW-1185">Reference proteome</keyword>
<evidence type="ECO:0000313" key="2">
    <source>
        <dbReference type="Proteomes" id="UP000325577"/>
    </source>
</evidence>
<proteinExistence type="predicted"/>
<accession>A0A5J5C9L2</accession>
<dbReference type="Proteomes" id="UP000325577">
    <property type="component" value="Linkage Group LG0"/>
</dbReference>
<evidence type="ECO:0000313" key="1">
    <source>
        <dbReference type="EMBL" id="KAA8550767.1"/>
    </source>
</evidence>
<name>A0A5J5C9L2_9ASTE</name>